<dbReference type="Proteomes" id="UP000229236">
    <property type="component" value="Unassembled WGS sequence"/>
</dbReference>
<dbReference type="InterPro" id="IPR002729">
    <property type="entry name" value="CRISPR-assoc_Cas1"/>
</dbReference>
<keyword evidence="8" id="KW-0464">Manganese</keyword>
<evidence type="ECO:0008006" key="12">
    <source>
        <dbReference type="Google" id="ProtNLM"/>
    </source>
</evidence>
<protein>
    <recommendedName>
        <fullName evidence="12">CRISPR-associated endonuclease Cas1</fullName>
    </recommendedName>
</protein>
<evidence type="ECO:0000256" key="2">
    <source>
        <dbReference type="ARBA" id="ARBA00022723"/>
    </source>
</evidence>
<dbReference type="GO" id="GO:0004520">
    <property type="term" value="F:DNA endonuclease activity"/>
    <property type="evidence" value="ECO:0007669"/>
    <property type="project" value="InterPro"/>
</dbReference>
<evidence type="ECO:0000256" key="4">
    <source>
        <dbReference type="ARBA" id="ARBA00022801"/>
    </source>
</evidence>
<dbReference type="PANTHER" id="PTHR34353">
    <property type="entry name" value="CRISPR-ASSOCIATED ENDONUCLEASE CAS1 1"/>
    <property type="match status" value="1"/>
</dbReference>
<evidence type="ECO:0000256" key="5">
    <source>
        <dbReference type="ARBA" id="ARBA00022842"/>
    </source>
</evidence>
<proteinExistence type="predicted"/>
<dbReference type="GO" id="GO:0003677">
    <property type="term" value="F:DNA binding"/>
    <property type="evidence" value="ECO:0007669"/>
    <property type="project" value="UniProtKB-KW"/>
</dbReference>
<dbReference type="InterPro" id="IPR027617">
    <property type="entry name" value="Cas1_PREFRAN"/>
</dbReference>
<keyword evidence="1" id="KW-0540">Nuclease</keyword>
<dbReference type="InterPro" id="IPR042206">
    <property type="entry name" value="CRISPR-assoc_Cas1_C"/>
</dbReference>
<dbReference type="GO" id="GO:0046872">
    <property type="term" value="F:metal ion binding"/>
    <property type="evidence" value="ECO:0007669"/>
    <property type="project" value="UniProtKB-KW"/>
</dbReference>
<evidence type="ECO:0000256" key="9">
    <source>
        <dbReference type="ARBA" id="ARBA00038592"/>
    </source>
</evidence>
<dbReference type="GO" id="GO:0043571">
    <property type="term" value="P:maintenance of CRISPR repeat elements"/>
    <property type="evidence" value="ECO:0007669"/>
    <property type="project" value="InterPro"/>
</dbReference>
<dbReference type="Gene3D" id="1.20.120.920">
    <property type="entry name" value="CRISPR-associated endonuclease Cas1, C-terminal domain"/>
    <property type="match status" value="1"/>
</dbReference>
<dbReference type="CDD" id="cd09634">
    <property type="entry name" value="Cas1_I-II-III"/>
    <property type="match status" value="1"/>
</dbReference>
<dbReference type="GO" id="GO:0051607">
    <property type="term" value="P:defense response to virus"/>
    <property type="evidence" value="ECO:0007669"/>
    <property type="project" value="UniProtKB-KW"/>
</dbReference>
<evidence type="ECO:0000256" key="7">
    <source>
        <dbReference type="ARBA" id="ARBA00023125"/>
    </source>
</evidence>
<evidence type="ECO:0000256" key="8">
    <source>
        <dbReference type="ARBA" id="ARBA00023211"/>
    </source>
</evidence>
<dbReference type="InterPro" id="IPR042211">
    <property type="entry name" value="CRISPR-assoc_Cas1_N"/>
</dbReference>
<dbReference type="Pfam" id="PF01867">
    <property type="entry name" value="Cas_Cas1"/>
    <property type="match status" value="1"/>
</dbReference>
<dbReference type="GO" id="GO:0016787">
    <property type="term" value="F:hydrolase activity"/>
    <property type="evidence" value="ECO:0007669"/>
    <property type="project" value="UniProtKB-KW"/>
</dbReference>
<evidence type="ECO:0000256" key="1">
    <source>
        <dbReference type="ARBA" id="ARBA00022722"/>
    </source>
</evidence>
<dbReference type="InterPro" id="IPR050646">
    <property type="entry name" value="Cas1"/>
</dbReference>
<evidence type="ECO:0000256" key="6">
    <source>
        <dbReference type="ARBA" id="ARBA00023118"/>
    </source>
</evidence>
<comment type="subunit">
    <text evidence="9">Homodimer, forms a heterotetramer with a Cas2 homodimer.</text>
</comment>
<dbReference type="EMBL" id="PFTM01000053">
    <property type="protein sequence ID" value="PJB82687.1"/>
    <property type="molecule type" value="Genomic_DNA"/>
</dbReference>
<keyword evidence="5" id="KW-0460">Magnesium</keyword>
<name>A0A2M8D6Q8_9BACT</name>
<dbReference type="NCBIfam" id="TIGR00287">
    <property type="entry name" value="cas1"/>
    <property type="match status" value="1"/>
</dbReference>
<keyword evidence="2" id="KW-0479">Metal-binding</keyword>
<organism evidence="10 11">
    <name type="scientific">Candidatus Yonathbacteria bacterium CG_4_9_14_0_8_um_filter_46_47</name>
    <dbReference type="NCBI Taxonomy" id="1975106"/>
    <lineage>
        <taxon>Bacteria</taxon>
        <taxon>Candidatus Yonathiibacteriota</taxon>
    </lineage>
</organism>
<evidence type="ECO:0000313" key="11">
    <source>
        <dbReference type="Proteomes" id="UP000229236"/>
    </source>
</evidence>
<reference evidence="11" key="1">
    <citation type="submission" date="2017-09" db="EMBL/GenBank/DDBJ databases">
        <title>Depth-based differentiation of microbial function through sediment-hosted aquifers and enrichment of novel symbionts in the deep terrestrial subsurface.</title>
        <authorList>
            <person name="Probst A.J."/>
            <person name="Ladd B."/>
            <person name="Jarett J.K."/>
            <person name="Geller-Mcgrath D.E."/>
            <person name="Sieber C.M.K."/>
            <person name="Emerson J.B."/>
            <person name="Anantharaman K."/>
            <person name="Thomas B.C."/>
            <person name="Malmstrom R."/>
            <person name="Stieglmeier M."/>
            <person name="Klingl A."/>
            <person name="Woyke T."/>
            <person name="Ryan C.M."/>
            <person name="Banfield J.F."/>
        </authorList>
    </citation>
    <scope>NUCLEOTIDE SEQUENCE [LARGE SCALE GENOMIC DNA]</scope>
</reference>
<keyword evidence="6" id="KW-0051">Antiviral defense</keyword>
<dbReference type="AlphaFoldDB" id="A0A2M8D6Q8"/>
<evidence type="ECO:0000313" key="10">
    <source>
        <dbReference type="EMBL" id="PJB82687.1"/>
    </source>
</evidence>
<keyword evidence="3" id="KW-0255">Endonuclease</keyword>
<keyword evidence="4" id="KW-0378">Hydrolase</keyword>
<accession>A0A2M8D6Q8</accession>
<gene>
    <name evidence="10" type="ORF">CO088_02985</name>
</gene>
<dbReference type="NCBIfam" id="TIGR04329">
    <property type="entry name" value="cas1_PREFRAN"/>
    <property type="match status" value="1"/>
</dbReference>
<dbReference type="PANTHER" id="PTHR34353:SF2">
    <property type="entry name" value="CRISPR-ASSOCIATED ENDONUCLEASE CAS1 1"/>
    <property type="match status" value="1"/>
</dbReference>
<comment type="caution">
    <text evidence="10">The sequence shown here is derived from an EMBL/GenBank/DDBJ whole genome shotgun (WGS) entry which is preliminary data.</text>
</comment>
<keyword evidence="7" id="KW-0238">DNA-binding</keyword>
<evidence type="ECO:0000256" key="3">
    <source>
        <dbReference type="ARBA" id="ARBA00022759"/>
    </source>
</evidence>
<dbReference type="Gene3D" id="3.100.10.20">
    <property type="entry name" value="CRISPR-associated endonuclease Cas1, N-terminal domain"/>
    <property type="match status" value="1"/>
</dbReference>
<sequence>MISLPDFKEKQILVVNAEWGSRPSLKFQNDNIVFSKNGKVVNRASCHKVFALFVAGDISLSSGLLKKGREHGVSIFLAKHNFEVYAALSAFAAGNYLLRQKQYTLSKEEELKIAKYIVKNKIGNQFSLLKGSKLLASKEADVAQKEIAKQIDEVLDDQSLLGIEGNMSRRFYGMYFGEIGWLRRSPRAKQDIPNFLMDMGYTFLFNMIDGLLSLHGFDTYKGCYHKLFFQRKSLACDAMEPFRCVIDKQIQKSYNLKQVNEKDFRIVQGKYVLDLSKNTKYAQLFAEAIMGNKEDLFTFIREYYRFVMDPANPFPIFDIKVK</sequence>